<proteinExistence type="predicted"/>
<comment type="caution">
    <text evidence="3">The sequence shown here is derived from an EMBL/GenBank/DDBJ whole genome shotgun (WGS) entry which is preliminary data.</text>
</comment>
<dbReference type="SUPFAM" id="SSF81606">
    <property type="entry name" value="PP2C-like"/>
    <property type="match status" value="1"/>
</dbReference>
<feature type="region of interest" description="Disordered" evidence="1">
    <location>
        <begin position="264"/>
        <end position="314"/>
    </location>
</feature>
<sequence length="499" mass="52329">MGAYLSSPIRDKESEEGENDAYKFGISAMQGWRTDMEDAHAAVLDLPDGGAKAALFAVLDGHGGAEVARFVANHLAHELVSTEGYQKGDVERALVQAYLRMDELLVKEEHREELKALRGKETEEEGGDGGPMVINGTSLPESLLEALGMPAGGAGFQIKLVRSGPGGRGGIAIDDIEEEGQDSERSGATIVEVVEGEEAEEEEEAAGAGGEGGDAAETSAAAAAAAERNSKRKREDKKAMEVDAAAAAGMHVWASRGMDKTATEVDAAAAAADAPGGGGGGGAQQREAEQGEDEEGEVPEDERTPEKGDDDYVGPSAGCTAVCAVVRGGELYVANAGDSRCVLSRAGTAVAMTQDHKPMDTEEYARIMKAGGFVADGRVNGSLNLSRALGDLEYKQTKELGPEEQMVTAFPEVRRITLQPGDEFLLLACDGIWDVLTNQEAVDFVRERLAAGRTPKEVCEDVCDRCLAPDTGGCGKGCDNMSVVVVLLKEWTTPGAAHK</sequence>
<feature type="region of interest" description="Disordered" evidence="1">
    <location>
        <begin position="196"/>
        <end position="242"/>
    </location>
</feature>
<dbReference type="InterPro" id="IPR015655">
    <property type="entry name" value="PP2C"/>
</dbReference>
<dbReference type="GO" id="GO:0004722">
    <property type="term" value="F:protein serine/threonine phosphatase activity"/>
    <property type="evidence" value="ECO:0007669"/>
    <property type="project" value="InterPro"/>
</dbReference>
<dbReference type="PANTHER" id="PTHR13832:SF840">
    <property type="entry name" value="PROTEIN PHOSPHATASE 2C 60-RELATED"/>
    <property type="match status" value="1"/>
</dbReference>
<name>A0A2P6V0S6_9CHLO</name>
<feature type="compositionally biased region" description="Acidic residues" evidence="1">
    <location>
        <begin position="290"/>
        <end position="300"/>
    </location>
</feature>
<reference evidence="3 4" key="1">
    <citation type="journal article" date="2018" name="Plant J.">
        <title>Genome sequences of Chlorella sorokiniana UTEX 1602 and Micractinium conductrix SAG 241.80: implications to maltose excretion by a green alga.</title>
        <authorList>
            <person name="Arriola M.B."/>
            <person name="Velmurugan N."/>
            <person name="Zhang Y."/>
            <person name="Plunkett M.H."/>
            <person name="Hondzo H."/>
            <person name="Barney B.M."/>
        </authorList>
    </citation>
    <scope>NUCLEOTIDE SEQUENCE [LARGE SCALE GENOMIC DNA]</scope>
    <source>
        <strain evidence="3 4">SAG 241.80</strain>
    </source>
</reference>
<evidence type="ECO:0000313" key="4">
    <source>
        <dbReference type="Proteomes" id="UP000239649"/>
    </source>
</evidence>
<feature type="compositionally biased region" description="Acidic residues" evidence="1">
    <location>
        <begin position="196"/>
        <end position="205"/>
    </location>
</feature>
<feature type="compositionally biased region" description="Low complexity" evidence="1">
    <location>
        <begin position="215"/>
        <end position="227"/>
    </location>
</feature>
<dbReference type="InterPro" id="IPR001932">
    <property type="entry name" value="PPM-type_phosphatase-like_dom"/>
</dbReference>
<keyword evidence="4" id="KW-1185">Reference proteome</keyword>
<dbReference type="SMART" id="SM00332">
    <property type="entry name" value="PP2Cc"/>
    <property type="match status" value="1"/>
</dbReference>
<organism evidence="3 4">
    <name type="scientific">Micractinium conductrix</name>
    <dbReference type="NCBI Taxonomy" id="554055"/>
    <lineage>
        <taxon>Eukaryota</taxon>
        <taxon>Viridiplantae</taxon>
        <taxon>Chlorophyta</taxon>
        <taxon>core chlorophytes</taxon>
        <taxon>Trebouxiophyceae</taxon>
        <taxon>Chlorellales</taxon>
        <taxon>Chlorellaceae</taxon>
        <taxon>Chlorella clade</taxon>
        <taxon>Micractinium</taxon>
    </lineage>
</organism>
<dbReference type="OrthoDB" id="10264738at2759"/>
<dbReference type="InterPro" id="IPR036457">
    <property type="entry name" value="PPM-type-like_dom_sf"/>
</dbReference>
<dbReference type="EMBL" id="LHPF02000050">
    <property type="protein sequence ID" value="PSC67691.1"/>
    <property type="molecule type" value="Genomic_DNA"/>
</dbReference>
<dbReference type="PROSITE" id="PS51746">
    <property type="entry name" value="PPM_2"/>
    <property type="match status" value="1"/>
</dbReference>
<dbReference type="CDD" id="cd00143">
    <property type="entry name" value="PP2Cc"/>
    <property type="match status" value="1"/>
</dbReference>
<dbReference type="STRING" id="554055.A0A2P6V0S6"/>
<dbReference type="Proteomes" id="UP000239649">
    <property type="component" value="Unassembled WGS sequence"/>
</dbReference>
<dbReference type="Gene3D" id="3.60.40.10">
    <property type="entry name" value="PPM-type phosphatase domain"/>
    <property type="match status" value="2"/>
</dbReference>
<protein>
    <submittedName>
        <fullName evidence="3">Phosphatase 2c</fullName>
    </submittedName>
</protein>
<evidence type="ECO:0000313" key="3">
    <source>
        <dbReference type="EMBL" id="PSC67691.1"/>
    </source>
</evidence>
<feature type="domain" description="PPM-type phosphatase" evidence="2">
    <location>
        <begin position="23"/>
        <end position="488"/>
    </location>
</feature>
<gene>
    <name evidence="3" type="ORF">C2E20_8653</name>
</gene>
<accession>A0A2P6V0S6</accession>
<evidence type="ECO:0000256" key="1">
    <source>
        <dbReference type="SAM" id="MobiDB-lite"/>
    </source>
</evidence>
<feature type="compositionally biased region" description="Low complexity" evidence="1">
    <location>
        <begin position="264"/>
        <end position="274"/>
    </location>
</feature>
<evidence type="ECO:0000259" key="2">
    <source>
        <dbReference type="PROSITE" id="PS51746"/>
    </source>
</evidence>
<dbReference type="Pfam" id="PF00481">
    <property type="entry name" value="PP2C"/>
    <property type="match status" value="2"/>
</dbReference>
<dbReference type="PANTHER" id="PTHR13832">
    <property type="entry name" value="PROTEIN PHOSPHATASE 2C"/>
    <property type="match status" value="1"/>
</dbReference>
<dbReference type="AlphaFoldDB" id="A0A2P6V0S6"/>